<keyword evidence="1" id="KW-0812">Transmembrane</keyword>
<keyword evidence="1" id="KW-0472">Membrane</keyword>
<protein>
    <submittedName>
        <fullName evidence="2">Uncharacterized protein</fullName>
    </submittedName>
</protein>
<feature type="transmembrane region" description="Helical" evidence="1">
    <location>
        <begin position="38"/>
        <end position="56"/>
    </location>
</feature>
<evidence type="ECO:0000256" key="1">
    <source>
        <dbReference type="SAM" id="Phobius"/>
    </source>
</evidence>
<feature type="transmembrane region" description="Helical" evidence="1">
    <location>
        <begin position="12"/>
        <end position="32"/>
    </location>
</feature>
<organism evidence="2">
    <name type="scientific">uncultured marine thaumarchaeote AD1000_39_D08</name>
    <dbReference type="NCBI Taxonomy" id="1455913"/>
    <lineage>
        <taxon>Archaea</taxon>
        <taxon>Nitrososphaerota</taxon>
        <taxon>environmental samples</taxon>
    </lineage>
</organism>
<evidence type="ECO:0000313" key="2">
    <source>
        <dbReference type="EMBL" id="AIE93720.1"/>
    </source>
</evidence>
<sequence>MVHNEHNKPKRSSSYFLIIAGALLLMVSPTQYSTYPELSIAGLIFGFIIGGIGFYLKFAQGRKARNES</sequence>
<name>A0A075FPX3_9ARCH</name>
<dbReference type="EMBL" id="KF900402">
    <property type="protein sequence ID" value="AIE93720.1"/>
    <property type="molecule type" value="Genomic_DNA"/>
</dbReference>
<dbReference type="AlphaFoldDB" id="A0A075FPX3"/>
<keyword evidence="1" id="KW-1133">Transmembrane helix</keyword>
<accession>A0A075FPX3</accession>
<proteinExistence type="predicted"/>
<reference evidence="2" key="1">
    <citation type="journal article" date="2014" name="Genome Biol. Evol.">
        <title>Pangenome evidence for extensive interdomain horizontal transfer affecting lineage core and shell genes in uncultured planktonic thaumarchaeota and euryarchaeota.</title>
        <authorList>
            <person name="Deschamps P."/>
            <person name="Zivanovic Y."/>
            <person name="Moreira D."/>
            <person name="Rodriguez-Valera F."/>
            <person name="Lopez-Garcia P."/>
        </authorList>
    </citation>
    <scope>NUCLEOTIDE SEQUENCE</scope>
</reference>